<comment type="similarity">
    <text evidence="1">Belongs to the glycosyl hydrolase 16 family.</text>
</comment>
<reference evidence="5 6" key="1">
    <citation type="submission" date="2019-07" db="EMBL/GenBank/DDBJ databases">
        <title>Finished genome of Venturia effusa.</title>
        <authorList>
            <person name="Young C.A."/>
            <person name="Cox M.P."/>
            <person name="Ganley A.R.D."/>
            <person name="David W.J."/>
        </authorList>
    </citation>
    <scope>NUCLEOTIDE SEQUENCE [LARGE SCALE GENOMIC DNA]</scope>
    <source>
        <strain evidence="6">albino</strain>
    </source>
</reference>
<dbReference type="Gene3D" id="2.60.120.200">
    <property type="match status" value="1"/>
</dbReference>
<dbReference type="STRING" id="50376.A0A517L4T0"/>
<evidence type="ECO:0000256" key="2">
    <source>
        <dbReference type="SAM" id="MobiDB-lite"/>
    </source>
</evidence>
<dbReference type="PANTHER" id="PTHR10963:SF55">
    <property type="entry name" value="GLYCOSIDE HYDROLASE FAMILY 16 PROTEIN"/>
    <property type="match status" value="1"/>
</dbReference>
<keyword evidence="3" id="KW-0812">Transmembrane</keyword>
<dbReference type="InterPro" id="IPR013320">
    <property type="entry name" value="ConA-like_dom_sf"/>
</dbReference>
<keyword evidence="3" id="KW-1133">Transmembrane helix</keyword>
<organism evidence="5 6">
    <name type="scientific">Venturia effusa</name>
    <dbReference type="NCBI Taxonomy" id="50376"/>
    <lineage>
        <taxon>Eukaryota</taxon>
        <taxon>Fungi</taxon>
        <taxon>Dikarya</taxon>
        <taxon>Ascomycota</taxon>
        <taxon>Pezizomycotina</taxon>
        <taxon>Dothideomycetes</taxon>
        <taxon>Pleosporomycetidae</taxon>
        <taxon>Venturiales</taxon>
        <taxon>Venturiaceae</taxon>
        <taxon>Venturia</taxon>
    </lineage>
</organism>
<dbReference type="OrthoDB" id="4781at2759"/>
<dbReference type="EMBL" id="CP042189">
    <property type="protein sequence ID" value="QDS70621.1"/>
    <property type="molecule type" value="Genomic_DNA"/>
</dbReference>
<sequence>MATNQFNFKNEVPEDLSQSIPLALTSSPDPFGDTISRRSSASYTPGTKALDSIRSTVTVDEKSDNHGKHRFKSYRLRGTYEKPWRDDPRMRKARVGNWIVRVFVFLGFALFVTTIGDKSSDQHREYCLIWEDRFEKLDTDVWQHQIQLDGFGTGSFDWTTTDAKNAYVDATGLHIVPTLTNMTTDITNEQLYNGFNLNLTQGGGDGSCTSTATISCAIRSNSTLGAMVPPVRPEKSVYGEWPRSGEIDIVESRGNGYTYPEGGKDWYTSTLHWGPSYDKDAYWRTTAGRNLRQTDFTQEFNTFGMEWTEDYIFTYLNSRLVQTLFTGFKKDSTLWQLGKFQSVSENKTLLPNPWQNATSPNAPFDQDFYLILNVAVGARNGWFLTESDATNQLKLGGDDPEVRNAAERRESGCLQDSWHNFGDG</sequence>
<name>A0A517L4T0_9PEZI</name>
<dbReference type="GO" id="GO:0004553">
    <property type="term" value="F:hydrolase activity, hydrolyzing O-glycosyl compounds"/>
    <property type="evidence" value="ECO:0007669"/>
    <property type="project" value="InterPro"/>
</dbReference>
<feature type="transmembrane region" description="Helical" evidence="3">
    <location>
        <begin position="98"/>
        <end position="116"/>
    </location>
</feature>
<dbReference type="InterPro" id="IPR050546">
    <property type="entry name" value="Glycosyl_Hydrlase_16"/>
</dbReference>
<evidence type="ECO:0000259" key="4">
    <source>
        <dbReference type="PROSITE" id="PS51762"/>
    </source>
</evidence>
<evidence type="ECO:0000313" key="6">
    <source>
        <dbReference type="Proteomes" id="UP000316270"/>
    </source>
</evidence>
<proteinExistence type="inferred from homology"/>
<dbReference type="PANTHER" id="PTHR10963">
    <property type="entry name" value="GLYCOSYL HYDROLASE-RELATED"/>
    <property type="match status" value="1"/>
</dbReference>
<gene>
    <name evidence="5" type="ORF">FKW77_000601</name>
</gene>
<dbReference type="PROSITE" id="PS51762">
    <property type="entry name" value="GH16_2"/>
    <property type="match status" value="1"/>
</dbReference>
<protein>
    <recommendedName>
        <fullName evidence="4">GH16 domain-containing protein</fullName>
    </recommendedName>
</protein>
<accession>A0A517L4T0</accession>
<dbReference type="InterPro" id="IPR000757">
    <property type="entry name" value="Beta-glucanase-like"/>
</dbReference>
<dbReference type="Proteomes" id="UP000316270">
    <property type="component" value="Chromosome 5"/>
</dbReference>
<keyword evidence="6" id="KW-1185">Reference proteome</keyword>
<evidence type="ECO:0000256" key="3">
    <source>
        <dbReference type="SAM" id="Phobius"/>
    </source>
</evidence>
<dbReference type="SUPFAM" id="SSF49899">
    <property type="entry name" value="Concanavalin A-like lectins/glucanases"/>
    <property type="match status" value="1"/>
</dbReference>
<dbReference type="GO" id="GO:0005975">
    <property type="term" value="P:carbohydrate metabolic process"/>
    <property type="evidence" value="ECO:0007669"/>
    <property type="project" value="InterPro"/>
</dbReference>
<keyword evidence="3" id="KW-0472">Membrane</keyword>
<evidence type="ECO:0000313" key="5">
    <source>
        <dbReference type="EMBL" id="QDS70621.1"/>
    </source>
</evidence>
<feature type="domain" description="GH16" evidence="4">
    <location>
        <begin position="82"/>
        <end position="408"/>
    </location>
</feature>
<dbReference type="AlphaFoldDB" id="A0A517L4T0"/>
<evidence type="ECO:0000256" key="1">
    <source>
        <dbReference type="ARBA" id="ARBA00006865"/>
    </source>
</evidence>
<feature type="region of interest" description="Disordered" evidence="2">
    <location>
        <begin position="25"/>
        <end position="46"/>
    </location>
</feature>